<accession>A0AAE1GJ56</accession>
<dbReference type="CDD" id="cd05380">
    <property type="entry name" value="CAP_euk"/>
    <property type="match status" value="1"/>
</dbReference>
<protein>
    <recommendedName>
        <fullName evidence="3">SCP domain-containing protein</fullName>
    </recommendedName>
</protein>
<dbReference type="Gene3D" id="3.40.33.10">
    <property type="entry name" value="CAP"/>
    <property type="match status" value="1"/>
</dbReference>
<comment type="caution">
    <text evidence="4">The sequence shown here is derived from an EMBL/GenBank/DDBJ whole genome shotgun (WGS) entry which is preliminary data.</text>
</comment>
<dbReference type="InterPro" id="IPR001283">
    <property type="entry name" value="CRISP-related"/>
</dbReference>
<feature type="compositionally biased region" description="Low complexity" evidence="1">
    <location>
        <begin position="125"/>
        <end position="134"/>
    </location>
</feature>
<dbReference type="InterPro" id="IPR035940">
    <property type="entry name" value="CAP_sf"/>
</dbReference>
<feature type="chain" id="PRO_5042164909" description="SCP domain-containing protein" evidence="2">
    <location>
        <begin position="23"/>
        <end position="362"/>
    </location>
</feature>
<dbReference type="PANTHER" id="PTHR10334">
    <property type="entry name" value="CYSTEINE-RICH SECRETORY PROTEIN-RELATED"/>
    <property type="match status" value="1"/>
</dbReference>
<dbReference type="InterPro" id="IPR018244">
    <property type="entry name" value="Allrgn_V5/Tpx1_CS"/>
</dbReference>
<name>A0AAE1GJ56_PETCI</name>
<dbReference type="SUPFAM" id="SSF55797">
    <property type="entry name" value="PR-1-like"/>
    <property type="match status" value="1"/>
</dbReference>
<feature type="domain" description="SCP" evidence="3">
    <location>
        <begin position="168"/>
        <end position="336"/>
    </location>
</feature>
<dbReference type="InterPro" id="IPR014044">
    <property type="entry name" value="CAP_dom"/>
</dbReference>
<reference evidence="4" key="1">
    <citation type="submission" date="2023-10" db="EMBL/GenBank/DDBJ databases">
        <title>Genome assemblies of two species of porcelain crab, Petrolisthes cinctipes and Petrolisthes manimaculis (Anomura: Porcellanidae).</title>
        <authorList>
            <person name="Angst P."/>
        </authorList>
    </citation>
    <scope>NUCLEOTIDE SEQUENCE</scope>
    <source>
        <strain evidence="4">PB745_01</strain>
        <tissue evidence="4">Gill</tissue>
    </source>
</reference>
<dbReference type="AlphaFoldDB" id="A0AAE1GJ56"/>
<evidence type="ECO:0000256" key="1">
    <source>
        <dbReference type="SAM" id="MobiDB-lite"/>
    </source>
</evidence>
<keyword evidence="2" id="KW-0732">Signal</keyword>
<feature type="signal peptide" evidence="2">
    <location>
        <begin position="1"/>
        <end position="22"/>
    </location>
</feature>
<dbReference type="Pfam" id="PF00188">
    <property type="entry name" value="CAP"/>
    <property type="match status" value="1"/>
</dbReference>
<organism evidence="4 5">
    <name type="scientific">Petrolisthes cinctipes</name>
    <name type="common">Flat porcelain crab</name>
    <dbReference type="NCBI Taxonomy" id="88211"/>
    <lineage>
        <taxon>Eukaryota</taxon>
        <taxon>Metazoa</taxon>
        <taxon>Ecdysozoa</taxon>
        <taxon>Arthropoda</taxon>
        <taxon>Crustacea</taxon>
        <taxon>Multicrustacea</taxon>
        <taxon>Malacostraca</taxon>
        <taxon>Eumalacostraca</taxon>
        <taxon>Eucarida</taxon>
        <taxon>Decapoda</taxon>
        <taxon>Pleocyemata</taxon>
        <taxon>Anomura</taxon>
        <taxon>Galatheoidea</taxon>
        <taxon>Porcellanidae</taxon>
        <taxon>Petrolisthes</taxon>
    </lineage>
</organism>
<gene>
    <name evidence="4" type="ORF">Pcinc_003293</name>
</gene>
<dbReference type="Proteomes" id="UP001286313">
    <property type="component" value="Unassembled WGS sequence"/>
</dbReference>
<feature type="region of interest" description="Disordered" evidence="1">
    <location>
        <begin position="100"/>
        <end position="142"/>
    </location>
</feature>
<dbReference type="InterPro" id="IPR002413">
    <property type="entry name" value="V5_allergen-like"/>
</dbReference>
<dbReference type="PROSITE" id="PS01009">
    <property type="entry name" value="CRISP_1"/>
    <property type="match status" value="1"/>
</dbReference>
<proteinExistence type="predicted"/>
<evidence type="ECO:0000313" key="5">
    <source>
        <dbReference type="Proteomes" id="UP001286313"/>
    </source>
</evidence>
<evidence type="ECO:0000256" key="2">
    <source>
        <dbReference type="SAM" id="SignalP"/>
    </source>
</evidence>
<dbReference type="EMBL" id="JAWQEG010000243">
    <property type="protein sequence ID" value="KAK3892865.1"/>
    <property type="molecule type" value="Genomic_DNA"/>
</dbReference>
<dbReference type="SMART" id="SM00198">
    <property type="entry name" value="SCP"/>
    <property type="match status" value="1"/>
</dbReference>
<dbReference type="GO" id="GO:0005576">
    <property type="term" value="C:extracellular region"/>
    <property type="evidence" value="ECO:0007669"/>
    <property type="project" value="InterPro"/>
</dbReference>
<dbReference type="PRINTS" id="PR00837">
    <property type="entry name" value="V5TPXLIKE"/>
</dbReference>
<sequence>MRLNVMRAMMVLVMALAVIIDASPVPDMMQLLRESDIQNQLEHIDKLVRKVAGDTDSEAQSPPVIEAARKAEAIKSQLSEIDELMHQVMNLTNCMKRPITDQKAQGQQPEGREEEHDTSPPAPTTTPTTTSPTPEGDCDWASLSPDHTMLLKANTECKITNMGLIKTGEKELILKIHNYFRSKVARGEENRGKPGPQPPAVDMLELVWSDKLAKVAQAWANQCPHGHDEAKNRGVCGAQYPVGQNIYYYWGFADEPNWEGAIEEWYDEVEYMPNTIADSFMLLDTHRIGHYTQVVWAETREVGCGVVYYETTKEGTWYPNCKTYVCNYGTAGNVKTRPMYTQGPHASKCPNGVSQTYPALCA</sequence>
<evidence type="ECO:0000313" key="4">
    <source>
        <dbReference type="EMBL" id="KAK3892865.1"/>
    </source>
</evidence>
<evidence type="ECO:0000259" key="3">
    <source>
        <dbReference type="SMART" id="SM00198"/>
    </source>
</evidence>
<keyword evidence="5" id="KW-1185">Reference proteome</keyword>
<dbReference type="PRINTS" id="PR00838">
    <property type="entry name" value="V5ALLERGEN"/>
</dbReference>